<dbReference type="InterPro" id="IPR052276">
    <property type="entry name" value="Diphthamide-biosynth_chaperone"/>
</dbReference>
<protein>
    <recommendedName>
        <fullName evidence="1">J domain-containing protein</fullName>
    </recommendedName>
</protein>
<dbReference type="PRINTS" id="PR00625">
    <property type="entry name" value="JDOMAIN"/>
</dbReference>
<dbReference type="PROSITE" id="PS50076">
    <property type="entry name" value="DNAJ_2"/>
    <property type="match status" value="1"/>
</dbReference>
<sequence>YQSTFQWLPLHLFPPSTPPLHSPPPNLPPLTACFRPFRVSAAYASVERPRTSVSTSATTLYNVLSLQTGATCQEIKHAYRRLARVSHPDVASSGAHDDFIKIHSAYGTLFDPEKRADYDRVVFVRRRSTSYSTAATPVYCNRRWETD</sequence>
<evidence type="ECO:0000313" key="2">
    <source>
        <dbReference type="EnsemblPlants" id="Kaladp0038s0114.1.v1.1.CDS.1"/>
    </source>
</evidence>
<evidence type="ECO:0000259" key="1">
    <source>
        <dbReference type="PROSITE" id="PS50076"/>
    </source>
</evidence>
<keyword evidence="3" id="KW-1185">Reference proteome</keyword>
<dbReference type="SUPFAM" id="SSF46565">
    <property type="entry name" value="Chaperone J-domain"/>
    <property type="match status" value="1"/>
</dbReference>
<dbReference type="Proteomes" id="UP000594263">
    <property type="component" value="Unplaced"/>
</dbReference>
<organism evidence="2 3">
    <name type="scientific">Kalanchoe fedtschenkoi</name>
    <name type="common">Lavender scallops</name>
    <name type="synonym">South American air plant</name>
    <dbReference type="NCBI Taxonomy" id="63787"/>
    <lineage>
        <taxon>Eukaryota</taxon>
        <taxon>Viridiplantae</taxon>
        <taxon>Streptophyta</taxon>
        <taxon>Embryophyta</taxon>
        <taxon>Tracheophyta</taxon>
        <taxon>Spermatophyta</taxon>
        <taxon>Magnoliopsida</taxon>
        <taxon>eudicotyledons</taxon>
        <taxon>Gunneridae</taxon>
        <taxon>Pentapetalae</taxon>
        <taxon>Saxifragales</taxon>
        <taxon>Crassulaceae</taxon>
        <taxon>Kalanchoe</taxon>
    </lineage>
</organism>
<reference evidence="2" key="1">
    <citation type="submission" date="2021-01" db="UniProtKB">
        <authorList>
            <consortium name="EnsemblPlants"/>
        </authorList>
    </citation>
    <scope>IDENTIFICATION</scope>
</reference>
<dbReference type="Pfam" id="PF00226">
    <property type="entry name" value="DnaJ"/>
    <property type="match status" value="1"/>
</dbReference>
<feature type="domain" description="J" evidence="1">
    <location>
        <begin position="59"/>
        <end position="122"/>
    </location>
</feature>
<proteinExistence type="predicted"/>
<evidence type="ECO:0000313" key="3">
    <source>
        <dbReference type="Proteomes" id="UP000594263"/>
    </source>
</evidence>
<name>A0A7N0ZV11_KALFE</name>
<dbReference type="PANTHER" id="PTHR44240">
    <property type="entry name" value="DNAJ DOMAIN (PROKARYOTIC HEAT SHOCK PROTEIN)-RELATED"/>
    <property type="match status" value="1"/>
</dbReference>
<dbReference type="CDD" id="cd06257">
    <property type="entry name" value="DnaJ"/>
    <property type="match status" value="1"/>
</dbReference>
<dbReference type="EnsemblPlants" id="Kaladp0038s0114.1.v1.1">
    <property type="protein sequence ID" value="Kaladp0038s0114.1.v1.1.CDS.1"/>
    <property type="gene ID" value="Kaladp0038s0114.v1.1"/>
</dbReference>
<dbReference type="Gene3D" id="1.10.287.110">
    <property type="entry name" value="DnaJ domain"/>
    <property type="match status" value="1"/>
</dbReference>
<dbReference type="InterPro" id="IPR036869">
    <property type="entry name" value="J_dom_sf"/>
</dbReference>
<dbReference type="AlphaFoldDB" id="A0A7N0ZV11"/>
<dbReference type="OMA" id="YARCTSY"/>
<dbReference type="InterPro" id="IPR001623">
    <property type="entry name" value="DnaJ_domain"/>
</dbReference>
<dbReference type="SMART" id="SM00271">
    <property type="entry name" value="DnaJ"/>
    <property type="match status" value="1"/>
</dbReference>
<dbReference type="PANTHER" id="PTHR44240:SF10">
    <property type="entry name" value="J DOMAIN-CONTAINING PROTEIN"/>
    <property type="match status" value="1"/>
</dbReference>
<dbReference type="Gramene" id="Kaladp0038s0114.1.v1.1">
    <property type="protein sequence ID" value="Kaladp0038s0114.1.v1.1.CDS.1"/>
    <property type="gene ID" value="Kaladp0038s0114.v1.1"/>
</dbReference>
<accession>A0A7N0ZV11</accession>